<keyword evidence="4 5" id="KW-0975">Bacterial flagellum</keyword>
<feature type="domain" description="Flagellar basal-body/hook protein C-terminal" evidence="8">
    <location>
        <begin position="464"/>
        <end position="508"/>
    </location>
</feature>
<dbReference type="GO" id="GO:0009424">
    <property type="term" value="C:bacterial-type flagellum hook"/>
    <property type="evidence" value="ECO:0007669"/>
    <property type="project" value="TreeGrafter"/>
</dbReference>
<evidence type="ECO:0000256" key="6">
    <source>
        <dbReference type="SAM" id="MobiDB-lite"/>
    </source>
</evidence>
<evidence type="ECO:0000313" key="11">
    <source>
        <dbReference type="EMBL" id="PPC78467.1"/>
    </source>
</evidence>
<dbReference type="EMBL" id="PRLP01000015">
    <property type="protein sequence ID" value="PPC78467.1"/>
    <property type="molecule type" value="Genomic_DNA"/>
</dbReference>
<evidence type="ECO:0000256" key="1">
    <source>
        <dbReference type="ARBA" id="ARBA00004117"/>
    </source>
</evidence>
<dbReference type="NCBIfam" id="TIGR03506">
    <property type="entry name" value="FlgEFG_subfam"/>
    <property type="match status" value="1"/>
</dbReference>
<keyword evidence="11" id="KW-0966">Cell projection</keyword>
<comment type="subcellular location">
    <subcellularLocation>
        <location evidence="1 5">Bacterial flagellum basal body</location>
    </subcellularLocation>
</comment>
<accession>A0A2S5KUD0</accession>
<name>A0A2S5KUD0_9PROT</name>
<evidence type="ECO:0000259" key="7">
    <source>
        <dbReference type="Pfam" id="PF00460"/>
    </source>
</evidence>
<feature type="domain" description="Flagellar hook protein FlgE/F/G-like D1" evidence="10">
    <location>
        <begin position="102"/>
        <end position="172"/>
    </location>
</feature>
<protein>
    <recommendedName>
        <fullName evidence="3 5">Flagellar hook protein FlgE</fullName>
    </recommendedName>
</protein>
<evidence type="ECO:0000313" key="12">
    <source>
        <dbReference type="Proteomes" id="UP000238196"/>
    </source>
</evidence>
<organism evidence="11 12">
    <name type="scientific">Proteobacteria bacterium 228</name>
    <dbReference type="NCBI Taxonomy" id="2083153"/>
    <lineage>
        <taxon>Bacteria</taxon>
        <taxon>Pseudomonadati</taxon>
        <taxon>Pseudomonadota</taxon>
    </lineage>
</organism>
<comment type="caution">
    <text evidence="11">The sequence shown here is derived from an EMBL/GenBank/DDBJ whole genome shotgun (WGS) entry which is preliminary data.</text>
</comment>
<evidence type="ECO:0000256" key="2">
    <source>
        <dbReference type="ARBA" id="ARBA00009677"/>
    </source>
</evidence>
<reference evidence="11 12" key="1">
    <citation type="submission" date="2018-02" db="EMBL/GenBank/DDBJ databases">
        <title>novel marine gammaproteobacteria from coastal saline agro ecosystem.</title>
        <authorList>
            <person name="Krishnan R."/>
            <person name="Ramesh Kumar N."/>
        </authorList>
    </citation>
    <scope>NUCLEOTIDE SEQUENCE [LARGE SCALE GENOMIC DNA]</scope>
    <source>
        <strain evidence="11 12">228</strain>
    </source>
</reference>
<dbReference type="Pfam" id="PF06429">
    <property type="entry name" value="Flg_bbr_C"/>
    <property type="match status" value="1"/>
</dbReference>
<evidence type="ECO:0000259" key="8">
    <source>
        <dbReference type="Pfam" id="PF06429"/>
    </source>
</evidence>
<dbReference type="InterPro" id="IPR037058">
    <property type="entry name" value="Falgellar_hook_FlgE_sf"/>
</dbReference>
<evidence type="ECO:0000256" key="4">
    <source>
        <dbReference type="ARBA" id="ARBA00023143"/>
    </source>
</evidence>
<dbReference type="Pfam" id="PF00460">
    <property type="entry name" value="Flg_bb_rod"/>
    <property type="match status" value="1"/>
</dbReference>
<feature type="domain" description="Flagellar hook protein FlgE D2" evidence="9">
    <location>
        <begin position="200"/>
        <end position="390"/>
    </location>
</feature>
<dbReference type="AlphaFoldDB" id="A0A2S5KUD0"/>
<evidence type="ECO:0000259" key="10">
    <source>
        <dbReference type="Pfam" id="PF22692"/>
    </source>
</evidence>
<dbReference type="InterPro" id="IPR010930">
    <property type="entry name" value="Flg_bb/hook_C_dom"/>
</dbReference>
<dbReference type="InterPro" id="IPR037925">
    <property type="entry name" value="FlgE/F/G-like"/>
</dbReference>
<dbReference type="GO" id="GO:0005829">
    <property type="term" value="C:cytosol"/>
    <property type="evidence" value="ECO:0007669"/>
    <property type="project" value="TreeGrafter"/>
</dbReference>
<gene>
    <name evidence="11" type="ORF">C4K68_05300</name>
</gene>
<dbReference type="PANTHER" id="PTHR30435">
    <property type="entry name" value="FLAGELLAR PROTEIN"/>
    <property type="match status" value="1"/>
</dbReference>
<dbReference type="InterPro" id="IPR020013">
    <property type="entry name" value="Flagellar_FlgE/F/G"/>
</dbReference>
<dbReference type="InterPro" id="IPR053967">
    <property type="entry name" value="LlgE_F_G-like_D1"/>
</dbReference>
<proteinExistence type="inferred from homology"/>
<evidence type="ECO:0000256" key="5">
    <source>
        <dbReference type="RuleBase" id="RU362116"/>
    </source>
</evidence>
<keyword evidence="11" id="KW-0282">Flagellum</keyword>
<feature type="domain" description="Flagellar basal body rod protein N-terminal" evidence="7">
    <location>
        <begin position="23"/>
        <end position="51"/>
    </location>
</feature>
<evidence type="ECO:0000259" key="9">
    <source>
        <dbReference type="Pfam" id="PF07559"/>
    </source>
</evidence>
<sequence length="508" mass="52519">MAIPPPCLISSGSLKENSMSFSTAITGLKAASTDLDVRGNNIANASTTGFKSSRAEFGDIYASNIAGGGSTNVTGNGVRVEDIQQNFASGTIESTGNNLDLAIDGEGFFRLEDSTGNVTYTRSGAFELVPESGTSNTASVNSVLRSNSGSAVQGRMYNDDGVLVGSEQDITISAADKTSAPSATSSVALSVQIDSSLDPDDLRTPYDPTDSSTYSYGTTQTVYDSLGNTQTLAYQFVEVSDPNDPSSTDDTTYYTVHVLRIEDDGSYTELPVGLQDSGTTNATTYDPTSSNLIYAFDRSSGTLTGIGVGSVTAGTTGTAPVFTDATGQGIQSATSSTSPLVYIGNVDPTVAAVTTFPSTADIDELVSFDSSGTTQYSSDSLVKTTSQNGYASGSLTGVSFEENGDLVASYSNGQSKKIAQIQVYTFDNPQGLKAAGDTEWVATADSGVAVGNPPGVGLNGSLVSGSLESSNVDLSEELVGLIIAQRNYQANSKTLETQNTINQTILNI</sequence>
<dbReference type="Pfam" id="PF22692">
    <property type="entry name" value="LlgE_F_G_D1"/>
    <property type="match status" value="1"/>
</dbReference>
<keyword evidence="11" id="KW-0969">Cilium</keyword>
<dbReference type="Proteomes" id="UP000238196">
    <property type="component" value="Unassembled WGS sequence"/>
</dbReference>
<feature type="region of interest" description="Disordered" evidence="6">
    <location>
        <begin position="196"/>
        <end position="215"/>
    </location>
</feature>
<evidence type="ECO:0000256" key="3">
    <source>
        <dbReference type="ARBA" id="ARBA00019015"/>
    </source>
</evidence>
<dbReference type="SUPFAM" id="SSF117143">
    <property type="entry name" value="Flagellar hook protein flgE"/>
    <property type="match status" value="1"/>
</dbReference>
<dbReference type="Gene3D" id="2.60.98.20">
    <property type="entry name" value="Flagellar hook protein FlgE"/>
    <property type="match status" value="1"/>
</dbReference>
<comment type="similarity">
    <text evidence="2 5">Belongs to the flagella basal body rod proteins family.</text>
</comment>
<dbReference type="InterPro" id="IPR011491">
    <property type="entry name" value="FlgE_D2"/>
</dbReference>
<dbReference type="Pfam" id="PF07559">
    <property type="entry name" value="FlgE_D2"/>
    <property type="match status" value="1"/>
</dbReference>
<dbReference type="GO" id="GO:0009425">
    <property type="term" value="C:bacterial-type flagellum basal body"/>
    <property type="evidence" value="ECO:0007669"/>
    <property type="project" value="UniProtKB-SubCell"/>
</dbReference>
<dbReference type="PANTHER" id="PTHR30435:SF1">
    <property type="entry name" value="FLAGELLAR HOOK PROTEIN FLGE"/>
    <property type="match status" value="1"/>
</dbReference>
<dbReference type="GO" id="GO:0071978">
    <property type="term" value="P:bacterial-type flagellum-dependent swarming motility"/>
    <property type="evidence" value="ECO:0007669"/>
    <property type="project" value="TreeGrafter"/>
</dbReference>
<comment type="function">
    <text evidence="5">A flexible structure which links the flagellar filament to the drive apparatus in the basal body.</text>
</comment>
<dbReference type="InterPro" id="IPR001444">
    <property type="entry name" value="Flag_bb_rod_N"/>
</dbReference>